<keyword evidence="3" id="KW-0675">Receptor</keyword>
<dbReference type="InterPro" id="IPR032675">
    <property type="entry name" value="LRR_dom_sf"/>
</dbReference>
<dbReference type="Gene3D" id="3.80.10.10">
    <property type="entry name" value="Ribonuclease Inhibitor"/>
    <property type="match status" value="1"/>
</dbReference>
<reference evidence="5" key="1">
    <citation type="journal article" date="2009" name="Science">
        <title>The B73 maize genome: complexity, diversity, and dynamics.</title>
        <authorList>
            <person name="Schnable P.S."/>
            <person name="Ware D."/>
            <person name="Fulton R.S."/>
            <person name="Stein J.C."/>
            <person name="Wei F."/>
            <person name="Pasternak S."/>
            <person name="Liang C."/>
            <person name="Zhang J."/>
            <person name="Fulton L."/>
            <person name="Graves T.A."/>
            <person name="Minx P."/>
            <person name="Reily A.D."/>
            <person name="Courtney L."/>
            <person name="Kruchowski S.S."/>
            <person name="Tomlinson C."/>
            <person name="Strong C."/>
            <person name="Delehaunty K."/>
            <person name="Fronick C."/>
            <person name="Courtney B."/>
            <person name="Rock S.M."/>
            <person name="Belter E."/>
            <person name="Du F."/>
            <person name="Kim K."/>
            <person name="Abbott R.M."/>
            <person name="Cotton M."/>
            <person name="Levy A."/>
            <person name="Marchetto P."/>
            <person name="Ochoa K."/>
            <person name="Jackson S.M."/>
            <person name="Gillam B."/>
            <person name="Chen W."/>
            <person name="Yan L."/>
            <person name="Higginbotham J."/>
            <person name="Cardenas M."/>
            <person name="Waligorski J."/>
            <person name="Applebaum E."/>
            <person name="Phelps L."/>
            <person name="Falcone J."/>
            <person name="Kanchi K."/>
            <person name="Thane T."/>
            <person name="Scimone A."/>
            <person name="Thane N."/>
            <person name="Henke J."/>
            <person name="Wang T."/>
            <person name="Ruppert J."/>
            <person name="Shah N."/>
            <person name="Rotter K."/>
            <person name="Hodges J."/>
            <person name="Ingenthron E."/>
            <person name="Cordes M."/>
            <person name="Kohlberg S."/>
            <person name="Sgro J."/>
            <person name="Delgado B."/>
            <person name="Mead K."/>
            <person name="Chinwalla A."/>
            <person name="Leonard S."/>
            <person name="Crouse K."/>
            <person name="Collura K."/>
            <person name="Kudrna D."/>
            <person name="Currie J."/>
            <person name="He R."/>
            <person name="Angelova A."/>
            <person name="Rajasekar S."/>
            <person name="Mueller T."/>
            <person name="Lomeli R."/>
            <person name="Scara G."/>
            <person name="Ko A."/>
            <person name="Delaney K."/>
            <person name="Wissotski M."/>
            <person name="Lopez G."/>
            <person name="Campos D."/>
            <person name="Braidotti M."/>
            <person name="Ashley E."/>
            <person name="Golser W."/>
            <person name="Kim H."/>
            <person name="Lee S."/>
            <person name="Lin J."/>
            <person name="Dujmic Z."/>
            <person name="Kim W."/>
            <person name="Talag J."/>
            <person name="Zuccolo A."/>
            <person name="Fan C."/>
            <person name="Sebastian A."/>
            <person name="Kramer M."/>
            <person name="Spiegel L."/>
            <person name="Nascimento L."/>
            <person name="Zutavern T."/>
            <person name="Miller B."/>
            <person name="Ambroise C."/>
            <person name="Muller S."/>
            <person name="Spooner W."/>
            <person name="Narechania A."/>
            <person name="Ren L."/>
            <person name="Wei S."/>
            <person name="Kumari S."/>
            <person name="Faga B."/>
            <person name="Levy M.J."/>
            <person name="McMahan L."/>
            <person name="Van Buren P."/>
            <person name="Vaughn M.W."/>
            <person name="Ying K."/>
            <person name="Yeh C.-T."/>
            <person name="Emrich S.J."/>
            <person name="Jia Y."/>
            <person name="Kalyanaraman A."/>
            <person name="Hsia A.-P."/>
            <person name="Barbazuk W.B."/>
            <person name="Baucom R.S."/>
            <person name="Brutnell T.P."/>
            <person name="Carpita N.C."/>
            <person name="Chaparro C."/>
            <person name="Chia J.-M."/>
            <person name="Deragon J.-M."/>
            <person name="Estill J.C."/>
            <person name="Fu Y."/>
            <person name="Jeddeloh J.A."/>
            <person name="Han Y."/>
            <person name="Lee H."/>
            <person name="Li P."/>
            <person name="Lisch D.R."/>
            <person name="Liu S."/>
            <person name="Liu Z."/>
            <person name="Nagel D.H."/>
            <person name="McCann M.C."/>
            <person name="SanMiguel P."/>
            <person name="Myers A.M."/>
            <person name="Nettleton D."/>
            <person name="Nguyen J."/>
            <person name="Penning B.W."/>
            <person name="Ponnala L."/>
            <person name="Schneider K.L."/>
            <person name="Schwartz D.C."/>
            <person name="Sharma A."/>
            <person name="Soderlund C."/>
            <person name="Springer N.M."/>
            <person name="Sun Q."/>
            <person name="Wang H."/>
            <person name="Waterman M."/>
            <person name="Westerman R."/>
            <person name="Wolfgruber T.K."/>
            <person name="Yang L."/>
            <person name="Yu Y."/>
            <person name="Zhang L."/>
            <person name="Zhou S."/>
            <person name="Zhu Q."/>
            <person name="Bennetzen J.L."/>
            <person name="Dawe R.K."/>
            <person name="Jiang J."/>
            <person name="Jiang N."/>
            <person name="Presting G.G."/>
            <person name="Wessler S.R."/>
            <person name="Aluru S."/>
            <person name="Martienssen R.A."/>
            <person name="Clifton S.W."/>
            <person name="McCombie W.R."/>
            <person name="Wing R.A."/>
            <person name="Wilson R.K."/>
        </authorList>
    </citation>
    <scope>NUCLEOTIDE SEQUENCE [LARGE SCALE GENOMIC DNA]</scope>
    <source>
        <strain evidence="5">cv. B73</strain>
    </source>
</reference>
<evidence type="ECO:0000256" key="1">
    <source>
        <dbReference type="ARBA" id="ARBA00004167"/>
    </source>
</evidence>
<keyword evidence="5" id="KW-1185">Reference proteome</keyword>
<dbReference type="InParanoid" id="A0A804QW13"/>
<dbReference type="InterPro" id="IPR051716">
    <property type="entry name" value="Plant_RL_S/T_kinase"/>
</dbReference>
<dbReference type="EnsemblPlants" id="Zm00001eb362440_T001">
    <property type="protein sequence ID" value="Zm00001eb362440_P001"/>
    <property type="gene ID" value="Zm00001eb362440"/>
</dbReference>
<dbReference type="PANTHER" id="PTHR48053">
    <property type="entry name" value="LEUCINE RICH REPEAT FAMILY PROTEIN, EXPRESSED"/>
    <property type="match status" value="1"/>
</dbReference>
<evidence type="ECO:0000313" key="5">
    <source>
        <dbReference type="Proteomes" id="UP000007305"/>
    </source>
</evidence>
<protein>
    <recommendedName>
        <fullName evidence="6">Phytosulfokine receptor 1</fullName>
    </recommendedName>
</protein>
<dbReference type="Gramene" id="Zm00001eb362440_T001">
    <property type="protein sequence ID" value="Zm00001eb362440_P001"/>
    <property type="gene ID" value="Zm00001eb362440"/>
</dbReference>
<dbReference type="AlphaFoldDB" id="A0A804QW13"/>
<reference evidence="4" key="2">
    <citation type="submission" date="2019-07" db="EMBL/GenBank/DDBJ databases">
        <authorList>
            <person name="Seetharam A."/>
            <person name="Woodhouse M."/>
            <person name="Cannon E."/>
        </authorList>
    </citation>
    <scope>NUCLEOTIDE SEQUENCE [LARGE SCALE GENOMIC DNA]</scope>
    <source>
        <strain evidence="4">cv. B73</strain>
    </source>
</reference>
<dbReference type="Pfam" id="PF13855">
    <property type="entry name" value="LRR_8"/>
    <property type="match status" value="1"/>
</dbReference>
<evidence type="ECO:0000256" key="2">
    <source>
        <dbReference type="ARBA" id="ARBA00022729"/>
    </source>
</evidence>
<proteinExistence type="predicted"/>
<dbReference type="InterPro" id="IPR001611">
    <property type="entry name" value="Leu-rich_rpt"/>
</dbReference>
<dbReference type="Pfam" id="PF00560">
    <property type="entry name" value="LRR_1"/>
    <property type="match status" value="2"/>
</dbReference>
<reference evidence="4" key="3">
    <citation type="submission" date="2021-05" db="UniProtKB">
        <authorList>
            <consortium name="EnsemblPlants"/>
        </authorList>
    </citation>
    <scope>IDENTIFICATION</scope>
    <source>
        <strain evidence="4">cv. B73</strain>
    </source>
</reference>
<dbReference type="GO" id="GO:0004674">
    <property type="term" value="F:protein serine/threonine kinase activity"/>
    <property type="evidence" value="ECO:0007669"/>
    <property type="project" value="UniProtKB-EC"/>
</dbReference>
<evidence type="ECO:0000256" key="3">
    <source>
        <dbReference type="ARBA" id="ARBA00023170"/>
    </source>
</evidence>
<keyword evidence="2" id="KW-0732">Signal</keyword>
<accession>A0A804QW13</accession>
<dbReference type="Proteomes" id="UP000007305">
    <property type="component" value="Chromosome 8"/>
</dbReference>
<dbReference type="PANTHER" id="PTHR48053:SF32">
    <property type="entry name" value="LEUCINE RICH REPEAT FAMILY PROTEIN, EXPRESSED"/>
    <property type="match status" value="1"/>
</dbReference>
<evidence type="ECO:0000313" key="4">
    <source>
        <dbReference type="EnsemblPlants" id="Zm00001eb362440_P001"/>
    </source>
</evidence>
<organism evidence="4 5">
    <name type="scientific">Zea mays</name>
    <name type="common">Maize</name>
    <dbReference type="NCBI Taxonomy" id="4577"/>
    <lineage>
        <taxon>Eukaryota</taxon>
        <taxon>Viridiplantae</taxon>
        <taxon>Streptophyta</taxon>
        <taxon>Embryophyta</taxon>
        <taxon>Tracheophyta</taxon>
        <taxon>Spermatophyta</taxon>
        <taxon>Magnoliopsida</taxon>
        <taxon>Liliopsida</taxon>
        <taxon>Poales</taxon>
        <taxon>Poaceae</taxon>
        <taxon>PACMAD clade</taxon>
        <taxon>Panicoideae</taxon>
        <taxon>Andropogonodae</taxon>
        <taxon>Andropogoneae</taxon>
        <taxon>Tripsacinae</taxon>
        <taxon>Zea</taxon>
    </lineage>
</organism>
<comment type="subcellular location">
    <subcellularLocation>
        <location evidence="1">Membrane</location>
        <topology evidence="1">Single-pass membrane protein</topology>
    </subcellularLocation>
</comment>
<evidence type="ECO:0008006" key="6">
    <source>
        <dbReference type="Google" id="ProtNLM"/>
    </source>
</evidence>
<name>A0A804QW13_MAIZE</name>
<dbReference type="GO" id="GO:0016020">
    <property type="term" value="C:membrane"/>
    <property type="evidence" value="ECO:0007669"/>
    <property type="project" value="UniProtKB-SubCell"/>
</dbReference>
<dbReference type="SUPFAM" id="SSF52058">
    <property type="entry name" value="L domain-like"/>
    <property type="match status" value="1"/>
</dbReference>
<sequence length="226" mass="25122">MSVQGAHRALPRRQLFHRDPDDLYTLPNLRRVSLHENQFTDNLGSDLGNLSQIMQLDLSYNKFTGSIPDVFGEMRRLESVNLATNRLDGELPASLNFRGGETMQVLILTNYLLIGVIPPWLQSLGSLNVLEISCNKLDGNILPWLGKLDNCFNIDLSNNSFSGKLPVSFTQMRSLNSNNGSSKRSPTEGSHCSAIKANPPSSPLDWELWLGFSSCCAYVTVSRIVH</sequence>